<accession>A0A9J6D9J8</accession>
<dbReference type="EMBL" id="JABSTU010000010">
    <property type="protein sequence ID" value="KAH8018650.1"/>
    <property type="molecule type" value="Genomic_DNA"/>
</dbReference>
<dbReference type="Proteomes" id="UP000821866">
    <property type="component" value="Chromosome 8"/>
</dbReference>
<proteinExistence type="predicted"/>
<organism evidence="2 3">
    <name type="scientific">Rhipicephalus microplus</name>
    <name type="common">Cattle tick</name>
    <name type="synonym">Boophilus microplus</name>
    <dbReference type="NCBI Taxonomy" id="6941"/>
    <lineage>
        <taxon>Eukaryota</taxon>
        <taxon>Metazoa</taxon>
        <taxon>Ecdysozoa</taxon>
        <taxon>Arthropoda</taxon>
        <taxon>Chelicerata</taxon>
        <taxon>Arachnida</taxon>
        <taxon>Acari</taxon>
        <taxon>Parasitiformes</taxon>
        <taxon>Ixodida</taxon>
        <taxon>Ixodoidea</taxon>
        <taxon>Ixodidae</taxon>
        <taxon>Rhipicephalinae</taxon>
        <taxon>Rhipicephalus</taxon>
        <taxon>Boophilus</taxon>
    </lineage>
</organism>
<evidence type="ECO:0000256" key="1">
    <source>
        <dbReference type="SAM" id="MobiDB-lite"/>
    </source>
</evidence>
<name>A0A9J6D9J8_RHIMP</name>
<sequence length="111" mass="12639">MAASASKKIRATEELEERKRCHAVSAARRYALLRQIAFTPTMHPEERVHLCKQQRELQDEDDDSTDVRNLNVVQKYEDRHKKLARCASQTLSRITRTNPSSASTDASKCPG</sequence>
<reference evidence="2" key="2">
    <citation type="submission" date="2021-09" db="EMBL/GenBank/DDBJ databases">
        <authorList>
            <person name="Jia N."/>
            <person name="Wang J."/>
            <person name="Shi W."/>
            <person name="Du L."/>
            <person name="Sun Y."/>
            <person name="Zhan W."/>
            <person name="Jiang J."/>
            <person name="Wang Q."/>
            <person name="Zhang B."/>
            <person name="Ji P."/>
            <person name="Sakyi L.B."/>
            <person name="Cui X."/>
            <person name="Yuan T."/>
            <person name="Jiang B."/>
            <person name="Yang W."/>
            <person name="Lam T.T.-Y."/>
            <person name="Chang Q."/>
            <person name="Ding S."/>
            <person name="Wang X."/>
            <person name="Zhu J."/>
            <person name="Ruan X."/>
            <person name="Zhao L."/>
            <person name="Wei J."/>
            <person name="Que T."/>
            <person name="Du C."/>
            <person name="Cheng J."/>
            <person name="Dai P."/>
            <person name="Han X."/>
            <person name="Huang E."/>
            <person name="Gao Y."/>
            <person name="Liu J."/>
            <person name="Shao H."/>
            <person name="Ye R."/>
            <person name="Li L."/>
            <person name="Wei W."/>
            <person name="Wang X."/>
            <person name="Wang C."/>
            <person name="Huo Q."/>
            <person name="Li W."/>
            <person name="Guo W."/>
            <person name="Chen H."/>
            <person name="Chen S."/>
            <person name="Zhou L."/>
            <person name="Zhou L."/>
            <person name="Ni X."/>
            <person name="Tian J."/>
            <person name="Zhou Y."/>
            <person name="Sheng Y."/>
            <person name="Liu T."/>
            <person name="Pan Y."/>
            <person name="Xia L."/>
            <person name="Li J."/>
            <person name="Zhao F."/>
            <person name="Cao W."/>
        </authorList>
    </citation>
    <scope>NUCLEOTIDE SEQUENCE</scope>
    <source>
        <strain evidence="2">Rmic-2018</strain>
        <tissue evidence="2">Larvae</tissue>
    </source>
</reference>
<feature type="region of interest" description="Disordered" evidence="1">
    <location>
        <begin position="91"/>
        <end position="111"/>
    </location>
</feature>
<evidence type="ECO:0000313" key="3">
    <source>
        <dbReference type="Proteomes" id="UP000821866"/>
    </source>
</evidence>
<evidence type="ECO:0000313" key="2">
    <source>
        <dbReference type="EMBL" id="KAH8018650.1"/>
    </source>
</evidence>
<dbReference type="AlphaFoldDB" id="A0A9J6D9J8"/>
<protein>
    <submittedName>
        <fullName evidence="2">Uncharacterized protein</fullName>
    </submittedName>
</protein>
<reference evidence="2" key="1">
    <citation type="journal article" date="2020" name="Cell">
        <title>Large-Scale Comparative Analyses of Tick Genomes Elucidate Their Genetic Diversity and Vector Capacities.</title>
        <authorList>
            <consortium name="Tick Genome and Microbiome Consortium (TIGMIC)"/>
            <person name="Jia N."/>
            <person name="Wang J."/>
            <person name="Shi W."/>
            <person name="Du L."/>
            <person name="Sun Y."/>
            <person name="Zhan W."/>
            <person name="Jiang J.F."/>
            <person name="Wang Q."/>
            <person name="Zhang B."/>
            <person name="Ji P."/>
            <person name="Bell-Sakyi L."/>
            <person name="Cui X.M."/>
            <person name="Yuan T.T."/>
            <person name="Jiang B.G."/>
            <person name="Yang W.F."/>
            <person name="Lam T.T."/>
            <person name="Chang Q.C."/>
            <person name="Ding S.J."/>
            <person name="Wang X.J."/>
            <person name="Zhu J.G."/>
            <person name="Ruan X.D."/>
            <person name="Zhao L."/>
            <person name="Wei J.T."/>
            <person name="Ye R.Z."/>
            <person name="Que T.C."/>
            <person name="Du C.H."/>
            <person name="Zhou Y.H."/>
            <person name="Cheng J.X."/>
            <person name="Dai P.F."/>
            <person name="Guo W.B."/>
            <person name="Han X.H."/>
            <person name="Huang E.J."/>
            <person name="Li L.F."/>
            <person name="Wei W."/>
            <person name="Gao Y.C."/>
            <person name="Liu J.Z."/>
            <person name="Shao H.Z."/>
            <person name="Wang X."/>
            <person name="Wang C.C."/>
            <person name="Yang T.C."/>
            <person name="Huo Q.B."/>
            <person name="Li W."/>
            <person name="Chen H.Y."/>
            <person name="Chen S.E."/>
            <person name="Zhou L.G."/>
            <person name="Ni X.B."/>
            <person name="Tian J.H."/>
            <person name="Sheng Y."/>
            <person name="Liu T."/>
            <person name="Pan Y.S."/>
            <person name="Xia L.Y."/>
            <person name="Li J."/>
            <person name="Zhao F."/>
            <person name="Cao W.C."/>
        </authorList>
    </citation>
    <scope>NUCLEOTIDE SEQUENCE</scope>
    <source>
        <strain evidence="2">Rmic-2018</strain>
    </source>
</reference>
<keyword evidence="3" id="KW-1185">Reference proteome</keyword>
<comment type="caution">
    <text evidence="2">The sequence shown here is derived from an EMBL/GenBank/DDBJ whole genome shotgun (WGS) entry which is preliminary data.</text>
</comment>
<gene>
    <name evidence="2" type="ORF">HPB51_009639</name>
</gene>